<evidence type="ECO:0000313" key="2">
    <source>
        <dbReference type="EMBL" id="AFL97388.1"/>
    </source>
</evidence>
<keyword evidence="3" id="KW-1185">Reference proteome</keyword>
<keyword evidence="1" id="KW-0472">Membrane</keyword>
<sequence length="36" mass="4089">MAWIGFIATFFVVAGFILGIFLSDFDDDDNDFLNKI</sequence>
<proteinExistence type="predicted"/>
<dbReference type="KEGG" id="orh:Ornrh_1203"/>
<name>I4A0A4_ORNRL</name>
<dbReference type="HOGENOM" id="CLU_3357394_0_0_10"/>
<evidence type="ECO:0008006" key="4">
    <source>
        <dbReference type="Google" id="ProtNLM"/>
    </source>
</evidence>
<feature type="transmembrane region" description="Helical" evidence="1">
    <location>
        <begin position="6"/>
        <end position="25"/>
    </location>
</feature>
<dbReference type="AlphaFoldDB" id="I4A0A4"/>
<reference evidence="2 3" key="1">
    <citation type="submission" date="2012-06" db="EMBL/GenBank/DDBJ databases">
        <title>The complete genome of Ornithobacterium rhinotracheale DSM 15997.</title>
        <authorList>
            <consortium name="US DOE Joint Genome Institute (JGI-PGF)"/>
            <person name="Lucas S."/>
            <person name="Copeland A."/>
            <person name="Lapidus A."/>
            <person name="Goodwin L."/>
            <person name="Pitluck S."/>
            <person name="Peters L."/>
            <person name="Mikhailova N."/>
            <person name="Teshima H."/>
            <person name="Kyrpides N."/>
            <person name="Mavromatis K."/>
            <person name="Pagani I."/>
            <person name="Ivanova N."/>
            <person name="Ovchinnikova G."/>
            <person name="Zeytun A."/>
            <person name="Detter J.C."/>
            <person name="Han C."/>
            <person name="Land M."/>
            <person name="Hauser L."/>
            <person name="Markowitz V."/>
            <person name="Cheng J.-F."/>
            <person name="Hugenholtz P."/>
            <person name="Woyke T."/>
            <person name="Wu D."/>
            <person name="Lang E."/>
            <person name="Kopitz M."/>
            <person name="Brambilla E."/>
            <person name="Klenk H.-P."/>
            <person name="Eisen J.A."/>
        </authorList>
    </citation>
    <scope>NUCLEOTIDE SEQUENCE [LARGE SCALE GENOMIC DNA]</scope>
    <source>
        <strain evidence="3">ATCC 51463 / DSM 15997 / CCUG 23171 / LMG 9086</strain>
    </source>
</reference>
<dbReference type="STRING" id="867902.Ornrh_1203"/>
<dbReference type="EMBL" id="CP003283">
    <property type="protein sequence ID" value="AFL97388.1"/>
    <property type="molecule type" value="Genomic_DNA"/>
</dbReference>
<keyword evidence="1" id="KW-1133">Transmembrane helix</keyword>
<protein>
    <recommendedName>
        <fullName evidence="4">Cbb3-type cytochrome oxidase assembly protein CcoS</fullName>
    </recommendedName>
</protein>
<keyword evidence="1" id="KW-0812">Transmembrane</keyword>
<dbReference type="Proteomes" id="UP000006051">
    <property type="component" value="Chromosome"/>
</dbReference>
<evidence type="ECO:0000313" key="3">
    <source>
        <dbReference type="Proteomes" id="UP000006051"/>
    </source>
</evidence>
<organism evidence="2 3">
    <name type="scientific">Ornithobacterium rhinotracheale (strain ATCC 51463 / DSM 15997 / CCUG 23171 / CIP 104009 / LMG 9086)</name>
    <dbReference type="NCBI Taxonomy" id="867902"/>
    <lineage>
        <taxon>Bacteria</taxon>
        <taxon>Pseudomonadati</taxon>
        <taxon>Bacteroidota</taxon>
        <taxon>Flavobacteriia</taxon>
        <taxon>Flavobacteriales</taxon>
        <taxon>Weeksellaceae</taxon>
        <taxon>Ornithobacterium</taxon>
    </lineage>
</organism>
<gene>
    <name evidence="2" type="ordered locus">Ornrh_1203</name>
</gene>
<accession>I4A0A4</accession>
<evidence type="ECO:0000256" key="1">
    <source>
        <dbReference type="SAM" id="Phobius"/>
    </source>
</evidence>